<dbReference type="AlphaFoldDB" id="A0A1A9UH67"/>
<accession>A0A1A9UH67</accession>
<dbReference type="Proteomes" id="UP000078200">
    <property type="component" value="Unassembled WGS sequence"/>
</dbReference>
<sequence length="145" mass="17617">MLRDLDLKIFINRRDVMFDAKNGKRKTIANLLLCVKLSRDCRSHNESKQLSYLHLNDKRSFTDQVKVIFTPRERMERIERKLKRSHTGRRLSFHFSKSKKDFYANKTNPREYAVEMHMKSHKRYYYNDLKLIDSAPRDINMNYNK</sequence>
<proteinExistence type="predicted"/>
<evidence type="ECO:0000313" key="1">
    <source>
        <dbReference type="EnsemblMetazoa" id="GAUT004776-PA"/>
    </source>
</evidence>
<dbReference type="EnsemblMetazoa" id="GAUT004776-RA">
    <property type="protein sequence ID" value="GAUT004776-PA"/>
    <property type="gene ID" value="GAUT004776"/>
</dbReference>
<dbReference type="VEuPathDB" id="VectorBase:GAUT004776"/>
<protein>
    <submittedName>
        <fullName evidence="1">Uncharacterized protein</fullName>
    </submittedName>
</protein>
<evidence type="ECO:0000313" key="2">
    <source>
        <dbReference type="Proteomes" id="UP000078200"/>
    </source>
</evidence>
<reference evidence="1" key="1">
    <citation type="submission" date="2020-05" db="UniProtKB">
        <authorList>
            <consortium name="EnsemblMetazoa"/>
        </authorList>
    </citation>
    <scope>IDENTIFICATION</scope>
    <source>
        <strain evidence="1">TTRI</strain>
    </source>
</reference>
<organism evidence="1 2">
    <name type="scientific">Glossina austeni</name>
    <name type="common">Savannah tsetse fly</name>
    <dbReference type="NCBI Taxonomy" id="7395"/>
    <lineage>
        <taxon>Eukaryota</taxon>
        <taxon>Metazoa</taxon>
        <taxon>Ecdysozoa</taxon>
        <taxon>Arthropoda</taxon>
        <taxon>Hexapoda</taxon>
        <taxon>Insecta</taxon>
        <taxon>Pterygota</taxon>
        <taxon>Neoptera</taxon>
        <taxon>Endopterygota</taxon>
        <taxon>Diptera</taxon>
        <taxon>Brachycera</taxon>
        <taxon>Muscomorpha</taxon>
        <taxon>Hippoboscoidea</taxon>
        <taxon>Glossinidae</taxon>
        <taxon>Glossina</taxon>
    </lineage>
</organism>
<name>A0A1A9UH67_GLOAU</name>
<keyword evidence="2" id="KW-1185">Reference proteome</keyword>